<accession>A0A815G692</accession>
<dbReference type="EMBL" id="CAJOBA010044835">
    <property type="protein sequence ID" value="CAF4169332.1"/>
    <property type="molecule type" value="Genomic_DNA"/>
</dbReference>
<dbReference type="Proteomes" id="UP000682733">
    <property type="component" value="Unassembled WGS sequence"/>
</dbReference>
<keyword evidence="3" id="KW-0378">Hydrolase</keyword>
<evidence type="ECO:0000256" key="3">
    <source>
        <dbReference type="ARBA" id="ARBA00022801"/>
    </source>
</evidence>
<dbReference type="Proteomes" id="UP000681722">
    <property type="component" value="Unassembled WGS sequence"/>
</dbReference>
<gene>
    <name evidence="5" type="ORF">GPM918_LOCUS30143</name>
    <name evidence="6" type="ORF">OVA965_LOCUS31155</name>
    <name evidence="8" type="ORF">SRO942_LOCUS30747</name>
    <name evidence="7" type="ORF">TMI583_LOCUS31981</name>
</gene>
<evidence type="ECO:0000313" key="8">
    <source>
        <dbReference type="EMBL" id="CAF4191484.1"/>
    </source>
</evidence>
<dbReference type="AlphaFoldDB" id="A0A815G692"/>
<evidence type="ECO:0000313" key="7">
    <source>
        <dbReference type="EMBL" id="CAF4169332.1"/>
    </source>
</evidence>
<protein>
    <recommendedName>
        <fullName evidence="4">PPPDE domain-containing protein</fullName>
    </recommendedName>
</protein>
<dbReference type="EMBL" id="CAJOBC010055441">
    <property type="protein sequence ID" value="CAF4191484.1"/>
    <property type="molecule type" value="Genomic_DNA"/>
</dbReference>
<keyword evidence="9" id="KW-1185">Reference proteome</keyword>
<sequence>MHIIFFYLLRGEIYHLSDWNWNNFSDEFCKFLLGKDIPDDILELPRYVKMTSPGRMLLSFLNKDPISQAQGNTARNSNYTADRMHMIEESTAGGANNIRNKQ</sequence>
<evidence type="ECO:0000256" key="2">
    <source>
        <dbReference type="ARBA" id="ARBA00022670"/>
    </source>
</evidence>
<feature type="domain" description="PPPDE" evidence="4">
    <location>
        <begin position="1"/>
        <end position="62"/>
    </location>
</feature>
<comment type="caution">
    <text evidence="5">The sequence shown here is derived from an EMBL/GenBank/DDBJ whole genome shotgun (WGS) entry which is preliminary data.</text>
</comment>
<evidence type="ECO:0000256" key="1">
    <source>
        <dbReference type="ARBA" id="ARBA00008140"/>
    </source>
</evidence>
<dbReference type="EMBL" id="CAJNOK010023181">
    <property type="protein sequence ID" value="CAF1358958.1"/>
    <property type="molecule type" value="Genomic_DNA"/>
</dbReference>
<dbReference type="PROSITE" id="PS51858">
    <property type="entry name" value="PPPDE"/>
    <property type="match status" value="1"/>
</dbReference>
<dbReference type="GO" id="GO:0006508">
    <property type="term" value="P:proteolysis"/>
    <property type="evidence" value="ECO:0007669"/>
    <property type="project" value="UniProtKB-KW"/>
</dbReference>
<dbReference type="Proteomes" id="UP000677228">
    <property type="component" value="Unassembled WGS sequence"/>
</dbReference>
<organism evidence="5 9">
    <name type="scientific">Didymodactylos carnosus</name>
    <dbReference type="NCBI Taxonomy" id="1234261"/>
    <lineage>
        <taxon>Eukaryota</taxon>
        <taxon>Metazoa</taxon>
        <taxon>Spiralia</taxon>
        <taxon>Gnathifera</taxon>
        <taxon>Rotifera</taxon>
        <taxon>Eurotatoria</taxon>
        <taxon>Bdelloidea</taxon>
        <taxon>Philodinida</taxon>
        <taxon>Philodinidae</taxon>
        <taxon>Didymodactylos</taxon>
    </lineage>
</organism>
<dbReference type="EMBL" id="CAJNOQ010014107">
    <property type="protein sequence ID" value="CAF1335011.1"/>
    <property type="molecule type" value="Genomic_DNA"/>
</dbReference>
<evidence type="ECO:0000259" key="4">
    <source>
        <dbReference type="PROSITE" id="PS51858"/>
    </source>
</evidence>
<dbReference type="Proteomes" id="UP000663829">
    <property type="component" value="Unassembled WGS sequence"/>
</dbReference>
<evidence type="ECO:0000313" key="6">
    <source>
        <dbReference type="EMBL" id="CAF1358958.1"/>
    </source>
</evidence>
<evidence type="ECO:0000313" key="5">
    <source>
        <dbReference type="EMBL" id="CAF1335011.1"/>
    </source>
</evidence>
<dbReference type="OrthoDB" id="21221at2759"/>
<dbReference type="InterPro" id="IPR042266">
    <property type="entry name" value="PPPDE_sf"/>
</dbReference>
<dbReference type="Gene3D" id="3.90.1720.30">
    <property type="entry name" value="PPPDE domains"/>
    <property type="match status" value="1"/>
</dbReference>
<dbReference type="GO" id="GO:0008233">
    <property type="term" value="F:peptidase activity"/>
    <property type="evidence" value="ECO:0007669"/>
    <property type="project" value="UniProtKB-KW"/>
</dbReference>
<dbReference type="Pfam" id="PF05903">
    <property type="entry name" value="Peptidase_C97"/>
    <property type="match status" value="1"/>
</dbReference>
<proteinExistence type="inferred from homology"/>
<keyword evidence="2" id="KW-0645">Protease</keyword>
<name>A0A815G692_9BILA</name>
<reference evidence="5" key="1">
    <citation type="submission" date="2021-02" db="EMBL/GenBank/DDBJ databases">
        <authorList>
            <person name="Nowell W R."/>
        </authorList>
    </citation>
    <scope>NUCLEOTIDE SEQUENCE</scope>
</reference>
<evidence type="ECO:0000313" key="9">
    <source>
        <dbReference type="Proteomes" id="UP000663829"/>
    </source>
</evidence>
<comment type="similarity">
    <text evidence="1">Belongs to the DeSI family.</text>
</comment>
<dbReference type="InterPro" id="IPR008580">
    <property type="entry name" value="PPPDE_dom"/>
</dbReference>